<dbReference type="GO" id="GO:0008610">
    <property type="term" value="P:lipid biosynthetic process"/>
    <property type="evidence" value="ECO:0007669"/>
    <property type="project" value="UniProtKB-ARBA"/>
</dbReference>
<dbReference type="GO" id="GO:0043041">
    <property type="term" value="P:amino acid activation for nonribosomal peptide biosynthetic process"/>
    <property type="evidence" value="ECO:0007669"/>
    <property type="project" value="TreeGrafter"/>
</dbReference>
<evidence type="ECO:0000256" key="4">
    <source>
        <dbReference type="ARBA" id="ARBA00022679"/>
    </source>
</evidence>
<evidence type="ECO:0000256" key="1">
    <source>
        <dbReference type="ARBA" id="ARBA00001957"/>
    </source>
</evidence>
<dbReference type="SMART" id="SM00823">
    <property type="entry name" value="PKS_PP"/>
    <property type="match status" value="1"/>
</dbReference>
<dbReference type="FunFam" id="3.30.300.30:FF:000010">
    <property type="entry name" value="Enterobactin synthetase component F"/>
    <property type="match status" value="1"/>
</dbReference>
<dbReference type="PANTHER" id="PTHR45527:SF1">
    <property type="entry name" value="FATTY ACID SYNTHASE"/>
    <property type="match status" value="1"/>
</dbReference>
<dbReference type="SUPFAM" id="SSF55469">
    <property type="entry name" value="FMN-dependent nitroreductase-like"/>
    <property type="match status" value="1"/>
</dbReference>
<dbReference type="InterPro" id="IPR016039">
    <property type="entry name" value="Thiolase-like"/>
</dbReference>
<evidence type="ECO:0000256" key="3">
    <source>
        <dbReference type="ARBA" id="ARBA00022553"/>
    </source>
</evidence>
<dbReference type="SUPFAM" id="SSF56801">
    <property type="entry name" value="Acetyl-CoA synthetase-like"/>
    <property type="match status" value="1"/>
</dbReference>
<dbReference type="Gene3D" id="3.30.559.10">
    <property type="entry name" value="Chloramphenicol acetyltransferase-like domain"/>
    <property type="match status" value="2"/>
</dbReference>
<dbReference type="Gene3D" id="1.10.1200.10">
    <property type="entry name" value="ACP-like"/>
    <property type="match status" value="1"/>
</dbReference>
<dbReference type="eggNOG" id="COG0778">
    <property type="taxonomic scope" value="Bacteria"/>
</dbReference>
<evidence type="ECO:0000256" key="5">
    <source>
        <dbReference type="SAM" id="MobiDB-lite"/>
    </source>
</evidence>
<dbReference type="InterPro" id="IPR023213">
    <property type="entry name" value="CAT-like_dom_sf"/>
</dbReference>
<dbReference type="Pfam" id="PF00550">
    <property type="entry name" value="PP-binding"/>
    <property type="match status" value="2"/>
</dbReference>
<feature type="domain" description="Carrier" evidence="6">
    <location>
        <begin position="1"/>
        <end position="81"/>
    </location>
</feature>
<dbReference type="HOGENOM" id="CLU_000908_0_0_11"/>
<dbReference type="CDD" id="cd02142">
    <property type="entry name" value="McbC_SagB-like_oxidoreductase"/>
    <property type="match status" value="1"/>
</dbReference>
<dbReference type="SUPFAM" id="SSF47336">
    <property type="entry name" value="ACP-like"/>
    <property type="match status" value="2"/>
</dbReference>
<accession>K0JVJ6</accession>
<proteinExistence type="predicted"/>
<organism evidence="8 9">
    <name type="scientific">Saccharothrix espanaensis (strain ATCC 51144 / DSM 44229 / JCM 9112 / NBRC 15066 / NRRL 15764)</name>
    <dbReference type="NCBI Taxonomy" id="1179773"/>
    <lineage>
        <taxon>Bacteria</taxon>
        <taxon>Bacillati</taxon>
        <taxon>Actinomycetota</taxon>
        <taxon>Actinomycetes</taxon>
        <taxon>Pseudonocardiales</taxon>
        <taxon>Pseudonocardiaceae</taxon>
        <taxon>Saccharothrix</taxon>
    </lineage>
</organism>
<dbReference type="Gene3D" id="3.40.109.10">
    <property type="entry name" value="NADH Oxidase"/>
    <property type="match status" value="1"/>
</dbReference>
<evidence type="ECO:0000313" key="9">
    <source>
        <dbReference type="Proteomes" id="UP000006281"/>
    </source>
</evidence>
<gene>
    <name evidence="8" type="primary">nrpks8</name>
    <name evidence="8" type="ordered locus">BN6_46060</name>
</gene>
<dbReference type="InterPro" id="IPR020806">
    <property type="entry name" value="PKS_PP-bd"/>
</dbReference>
<dbReference type="Gene3D" id="3.30.300.30">
    <property type="match status" value="1"/>
</dbReference>
<dbReference type="GO" id="GO:0016874">
    <property type="term" value="F:ligase activity"/>
    <property type="evidence" value="ECO:0007669"/>
    <property type="project" value="UniProtKB-KW"/>
</dbReference>
<dbReference type="Gene3D" id="2.30.38.10">
    <property type="entry name" value="Luciferase, Domain 3"/>
    <property type="match status" value="1"/>
</dbReference>
<dbReference type="GO" id="GO:0031177">
    <property type="term" value="F:phosphopantetheine binding"/>
    <property type="evidence" value="ECO:0007669"/>
    <property type="project" value="InterPro"/>
</dbReference>
<dbReference type="CDD" id="cd00833">
    <property type="entry name" value="PKS"/>
    <property type="match status" value="1"/>
</dbReference>
<dbReference type="Pfam" id="PF00109">
    <property type="entry name" value="ketoacyl-synt"/>
    <property type="match status" value="1"/>
</dbReference>
<evidence type="ECO:0000259" key="7">
    <source>
        <dbReference type="PROSITE" id="PS52004"/>
    </source>
</evidence>
<dbReference type="SMART" id="SM00825">
    <property type="entry name" value="PKS_KS"/>
    <property type="match status" value="1"/>
</dbReference>
<feature type="region of interest" description="Disordered" evidence="5">
    <location>
        <begin position="1544"/>
        <end position="1573"/>
    </location>
</feature>
<dbReference type="GO" id="GO:0005737">
    <property type="term" value="C:cytoplasm"/>
    <property type="evidence" value="ECO:0007669"/>
    <property type="project" value="TreeGrafter"/>
</dbReference>
<feature type="domain" description="Ketosynthase family 3 (KS3)" evidence="7">
    <location>
        <begin position="1818"/>
        <end position="2216"/>
    </location>
</feature>
<dbReference type="eggNOG" id="COG3321">
    <property type="taxonomic scope" value="Bacteria"/>
</dbReference>
<dbReference type="PROSITE" id="PS52004">
    <property type="entry name" value="KS3_2"/>
    <property type="match status" value="1"/>
</dbReference>
<dbReference type="Gene3D" id="3.40.47.10">
    <property type="match status" value="1"/>
</dbReference>
<dbReference type="Pfam" id="PF00881">
    <property type="entry name" value="Nitroreductase"/>
    <property type="match status" value="1"/>
</dbReference>
<feature type="domain" description="Carrier" evidence="6">
    <location>
        <begin position="1465"/>
        <end position="1540"/>
    </location>
</feature>
<dbReference type="Pfam" id="PF00501">
    <property type="entry name" value="AMP-binding"/>
    <property type="match status" value="1"/>
</dbReference>
<dbReference type="InterPro" id="IPR020845">
    <property type="entry name" value="AMP-binding_CS"/>
</dbReference>
<dbReference type="NCBIfam" id="TIGR01733">
    <property type="entry name" value="AA-adenyl-dom"/>
    <property type="match status" value="1"/>
</dbReference>
<dbReference type="InterPro" id="IPR029479">
    <property type="entry name" value="Nitroreductase"/>
</dbReference>
<evidence type="ECO:0000313" key="8">
    <source>
        <dbReference type="EMBL" id="CCH31885.1"/>
    </source>
</evidence>
<dbReference type="FunFam" id="3.40.50.980:FF:000001">
    <property type="entry name" value="Non-ribosomal peptide synthetase"/>
    <property type="match status" value="1"/>
</dbReference>
<reference evidence="8 9" key="1">
    <citation type="journal article" date="2012" name="BMC Genomics">
        <title>Complete genome sequence of Saccharothrix espanaensis DSM 44229T and comparison to the other completely sequenced Pseudonocardiaceae.</title>
        <authorList>
            <person name="Strobel T."/>
            <person name="Al-Dilaimi A."/>
            <person name="Blom J."/>
            <person name="Gessner A."/>
            <person name="Kalinowski J."/>
            <person name="Luzhetska M."/>
            <person name="Puhler A."/>
            <person name="Szczepanowski R."/>
            <person name="Bechthold A."/>
            <person name="Ruckert C."/>
        </authorList>
    </citation>
    <scope>NUCLEOTIDE SEQUENCE [LARGE SCALE GENOMIC DNA]</scope>
    <source>
        <strain evidence="9">ATCC 51144 / DSM 44229 / JCM 9112 / NBRC 15066 / NRRL 15764</strain>
    </source>
</reference>
<protein>
    <submittedName>
        <fullName evidence="8">Hybrid nonribosomal peptide synthetase / polyketide synthase</fullName>
    </submittedName>
</protein>
<keyword evidence="2" id="KW-0596">Phosphopantetheine</keyword>
<feature type="region of interest" description="Disordered" evidence="5">
    <location>
        <begin position="284"/>
        <end position="306"/>
    </location>
</feature>
<dbReference type="PANTHER" id="PTHR45527">
    <property type="entry name" value="NONRIBOSOMAL PEPTIDE SYNTHETASE"/>
    <property type="match status" value="1"/>
</dbReference>
<keyword evidence="4" id="KW-0808">Transferase</keyword>
<dbReference type="STRING" id="1179773.BN6_46060"/>
<dbReference type="Proteomes" id="UP000006281">
    <property type="component" value="Chromosome"/>
</dbReference>
<dbReference type="Pfam" id="PF02801">
    <property type="entry name" value="Ketoacyl-synt_C"/>
    <property type="match status" value="1"/>
</dbReference>
<dbReference type="eggNOG" id="COG1020">
    <property type="taxonomic scope" value="Bacteria"/>
</dbReference>
<dbReference type="Pfam" id="PF00668">
    <property type="entry name" value="Condensation"/>
    <property type="match status" value="1"/>
</dbReference>
<dbReference type="InterPro" id="IPR025110">
    <property type="entry name" value="AMP-bd_C"/>
</dbReference>
<dbReference type="GO" id="GO:0044550">
    <property type="term" value="P:secondary metabolite biosynthetic process"/>
    <property type="evidence" value="ECO:0007669"/>
    <property type="project" value="TreeGrafter"/>
</dbReference>
<evidence type="ECO:0000256" key="2">
    <source>
        <dbReference type="ARBA" id="ARBA00022450"/>
    </source>
</evidence>
<feature type="compositionally biased region" description="Pro residues" evidence="5">
    <location>
        <begin position="1551"/>
        <end position="1569"/>
    </location>
</feature>
<dbReference type="InterPro" id="IPR045851">
    <property type="entry name" value="AMP-bd_C_sf"/>
</dbReference>
<comment type="cofactor">
    <cofactor evidence="1">
        <name>pantetheine 4'-phosphate</name>
        <dbReference type="ChEBI" id="CHEBI:47942"/>
    </cofactor>
</comment>
<dbReference type="SUPFAM" id="SSF53901">
    <property type="entry name" value="Thiolase-like"/>
    <property type="match status" value="1"/>
</dbReference>
<dbReference type="CDD" id="cd05930">
    <property type="entry name" value="A_NRPS"/>
    <property type="match status" value="1"/>
</dbReference>
<dbReference type="KEGG" id="sesp:BN6_46060"/>
<dbReference type="InterPro" id="IPR001242">
    <property type="entry name" value="Condensation_dom"/>
</dbReference>
<dbReference type="Gene3D" id="3.30.559.30">
    <property type="entry name" value="Nonribosomal peptide synthetase, condensation domain"/>
    <property type="match status" value="2"/>
</dbReference>
<dbReference type="GO" id="GO:0016491">
    <property type="term" value="F:oxidoreductase activity"/>
    <property type="evidence" value="ECO:0007669"/>
    <property type="project" value="InterPro"/>
</dbReference>
<dbReference type="InterPro" id="IPR000415">
    <property type="entry name" value="Nitroreductase-like"/>
</dbReference>
<keyword evidence="9" id="KW-1185">Reference proteome</keyword>
<dbReference type="InterPro" id="IPR036736">
    <property type="entry name" value="ACP-like_sf"/>
</dbReference>
<dbReference type="PROSITE" id="PS50075">
    <property type="entry name" value="CARRIER"/>
    <property type="match status" value="2"/>
</dbReference>
<dbReference type="PROSITE" id="PS00455">
    <property type="entry name" value="AMP_BINDING"/>
    <property type="match status" value="1"/>
</dbReference>
<dbReference type="Gene3D" id="3.40.50.980">
    <property type="match status" value="2"/>
</dbReference>
<dbReference type="InterPro" id="IPR000873">
    <property type="entry name" value="AMP-dep_synth/lig_dom"/>
</dbReference>
<dbReference type="Pfam" id="PF13193">
    <property type="entry name" value="AMP-binding_C"/>
    <property type="match status" value="1"/>
</dbReference>
<dbReference type="InterPro" id="IPR020841">
    <property type="entry name" value="PKS_Beta-ketoAc_synthase_dom"/>
</dbReference>
<dbReference type="InterPro" id="IPR009081">
    <property type="entry name" value="PP-bd_ACP"/>
</dbReference>
<evidence type="ECO:0000259" key="6">
    <source>
        <dbReference type="PROSITE" id="PS50075"/>
    </source>
</evidence>
<dbReference type="SUPFAM" id="SSF52777">
    <property type="entry name" value="CoA-dependent acyltransferases"/>
    <property type="match status" value="4"/>
</dbReference>
<dbReference type="BioCyc" id="SESP1179773:BN6_RS22295-MONOMER"/>
<dbReference type="OrthoDB" id="2472181at2"/>
<dbReference type="InterPro" id="IPR010071">
    <property type="entry name" value="AA_adenyl_dom"/>
</dbReference>
<name>K0JVJ6_SACES</name>
<dbReference type="InterPro" id="IPR014030">
    <property type="entry name" value="Ketoacyl_synth_N"/>
</dbReference>
<keyword evidence="3" id="KW-0597">Phosphoprotein</keyword>
<dbReference type="InterPro" id="IPR014031">
    <property type="entry name" value="Ketoacyl_synth_C"/>
</dbReference>
<dbReference type="PATRIC" id="fig|1179773.3.peg.4615"/>
<dbReference type="EMBL" id="HE804045">
    <property type="protein sequence ID" value="CCH31885.1"/>
    <property type="molecule type" value="Genomic_DNA"/>
</dbReference>
<dbReference type="RefSeq" id="WP_015101997.1">
    <property type="nucleotide sequence ID" value="NC_019673.1"/>
</dbReference>
<dbReference type="GO" id="GO:0016746">
    <property type="term" value="F:acyltransferase activity"/>
    <property type="evidence" value="ECO:0007669"/>
    <property type="project" value="InterPro"/>
</dbReference>
<sequence>MDDQAGVADAITTILGVLARVLPPGTPVAADTPLVTLGLGSLAAARVLLEVGSALGAELPMDATRTCRDARELAALAVGSRNHGGLRPQVRATPSARHEPFPLTPLQEAYLLGKSLGADGIGCHVYREFAVPDLDLDRLRAAWGRLVEHHDALRLVTTADGRQRIVPDAPPWTMPVHDDVLAVRNRLSHRAYRADESPLWSVEATRNPDGSGVLHLSVDALVTDGAGLELLVDQLRACYDDPACVLPGGGFGVRDLVVALGEHQSGDTCRASLGYWMDRLRDLPPGPALPAGDTPPDNRRTPHTAELTPREWAAVRDWAAEAGVSATSLVLTVFTEALQRVCDEPKFSLVLTTSSRLVLPAAADTVVGPFTSTAIFVAEPSAGLPLTEAAKRVHGRLRRDLDHAAVPGVAVLRAMRAQRLPVPDALPVVFTSLIGVGGGKAEGSYALSQTTGVTLDAQVAERDGGLVVRWDVVDSAFRPGVVEGAFGWFVNALRWLWPGTATAPRPLNDLQQAYFVARSTDGVGPWSGCQVCHGFRVEHLDLPRLEAAWLGLLADHEVLRTVVTHDGTLAVHDTAPDRWHIPVSTGDVQQDMVSRAYPLGRLPQGELRVTRDDDGLTVHIALDLLVADGRSIHLLMRELMRRYCDPTAPALQAAPYAEFVATRKELRAGPEHAPARQHWRDRFAALPSGPPLGPLTGPRTRLTATVTGWSRCRERAQARGLSLDAVVITALTEALGTHFADDFAVPLVRWARAVERFRPAEVTALSWVPRAEPGLPFAEAARRTDAVIAADTAADAASGLAELRTVVLRRRRTGEFGYPVVCTGLLELADAPLPPGIEPGPWLTCTPDVGLDCIAVDEGGDELRLFWDAVRGAVPDDVLTGIFAAYQEILRRLGADEDAWTADRGREAERELVLRTWNDTARDFPHDGPVHLLFEEQARIRPDAVTVRGRGRGGTTTYRELNATANRIAARLKQAGVGPESVVGLSIARGPLMVAAVFGVLKAGGAYLPVEPSMPAARAATMLADAGAVALVTTSDLDPPADGRPVVHADRLGDAVEPDPAPAVDENATAYVIFTSGSTGRPKGVAVNHRAVHNLLHWTRRTFGFGPADLGLCVTSLGFDLSVFDLLGLLGFGASVYVADAEQQRDPALLLDVLLDEPITFWNSAPTTLAHVAPLMAAHRGGPRTRDLRLVFLSGDYTPLGLPGELRACFTGADVISLGGATEATVWSNWFRVGEIDPEWHSIPYGRPIDNARYYVLDADREPCRIGQEGDLYIAGEVLSLGYRNRPELTRERFVPCPFEPGALMYRTGDRASFFPDGNIRFLGRADHQVKIRGFRVEPGEIEHRLRTHPAVKDAVVVPRDENGERKLVAYVVPMPGAAPAAKELRTHTAETLPDYMVPNHIAVLDRLPATANGKLDRDALPWPLPPAPSTAPEPTAVVPEPALPEPAVPEPVPVPATPVVAEPGPAAEDLRGMLTALLGELVGEAVDPAADLWDQGATSFTMVQVSTRLQERFGTRVPVAVLLDNPTIDGIAAHVASVVGLPTTATDPTTAPPTAPPTAEPTPEPTATPVPDVATEPVVDVLSPTDRAAFATARWDLRDDGTSLPLPDTRPDEHLYRWRGTRRDFRPDPVPFTALTSLLALLRPLPDGDRRRRLYPSAGDTYGVQVYVHVADDRVSGVDSGVYYYHPDEHALRRISDGSDLGRSAHFVYNRPVYDRAAFEIFLVGQAKAVRPLYGEESERFLALEAGYLGQLLMSGQAAHGLGLCPVGAVAVDPVRRALRLDQDHVFLQSFLGGAVDHVTGPAETGPAGTGKAGTGSAEVAVVGMAGRYPEADDLDALWRNLLDGRCSVAAPPAARGDGPAGGYLRDVESFDSAVFGIAPAEAATLDPQLRLLLEVVWVCLEDAGHTSASLGRVGVFVGLMWHDHRLVGNDRWRAEGSARISGTGSEVANRVSHVFDFRGPSLAVDTSCSSSLTALQLAVESLRRGDCDAAVVGAANLLLHPYHASVLRGLDLVAETPGRALDAEAAGWSPGEAVGAVLLRRLADARADGDTVHGVVESAWVGHTGGTGRFGTPDVATLTASLSRALDQAGLTPDDIGYVECAASGAALSDAAEVEAVGRLFGDRAPVPAGTLKPNLGHAEAASGLAQLTKVLLQLRHGALAPTLLSDRPTALVDLDGLPITFVTEPAPWTGTPLRALVNAVGATGSVGHVVLRSPEPEEDR</sequence>